<evidence type="ECO:0008006" key="4">
    <source>
        <dbReference type="Google" id="ProtNLM"/>
    </source>
</evidence>
<dbReference type="Gene3D" id="3.40.50.620">
    <property type="entry name" value="HUPs"/>
    <property type="match status" value="1"/>
</dbReference>
<keyword evidence="1" id="KW-1133">Transmembrane helix</keyword>
<keyword evidence="1" id="KW-0472">Membrane</keyword>
<dbReference type="OrthoDB" id="330671at2759"/>
<protein>
    <recommendedName>
        <fullName evidence="4">Cytidyltransferase-like domain-containing protein</fullName>
    </recommendedName>
</protein>
<organism evidence="2 3">
    <name type="scientific">Plasmodium yoelii 17X</name>
    <dbReference type="NCBI Taxonomy" id="1323249"/>
    <lineage>
        <taxon>Eukaryota</taxon>
        <taxon>Sar</taxon>
        <taxon>Alveolata</taxon>
        <taxon>Apicomplexa</taxon>
        <taxon>Aconoidasida</taxon>
        <taxon>Haemosporida</taxon>
        <taxon>Plasmodiidae</taxon>
        <taxon>Plasmodium</taxon>
        <taxon>Plasmodium (Vinckeia)</taxon>
    </lineage>
</organism>
<dbReference type="EMBL" id="KI635763">
    <property type="protein sequence ID" value="ETB60475.1"/>
    <property type="molecule type" value="Genomic_DNA"/>
</dbReference>
<dbReference type="AlphaFoldDB" id="V7PNC6"/>
<evidence type="ECO:0000256" key="1">
    <source>
        <dbReference type="SAM" id="Phobius"/>
    </source>
</evidence>
<sequence>MKNRGIYENGFLIVEDYNFITYTKTNGRKISWFGKNKKFNNFNIGKYLYKTLKNYNVSFINKSKILKLIVENKFYEKIVKNVKLIIKSIIKLKNKVENVYLFIKFVSSKCILKMSTFYYLKYIIEQIYQKKLEKIVRVVLPISDLHKLYSYIYFQNFLITNYYEHILSKSVLNELKMYYGLFIILNKHSKNVTQVYEKIYGLDFITLNEGKCKSEKKSEKNKNNKITIHNIINAKKDKKKNNTSNNTNKFLKFCENSNTQNMNNCKELKQEENINDSYIKINKKTRHILKCVKIEKGRCRNKYKKQTDIKIEKYKIQKTVYKNLNKNDIGLFAGTFDKIHMGHTLLLFYSILLTNKFFYIGLYNNKNIYKKKYCEEIDDLKLRIFHIYDILFLISNAYNIQFIFYNFDSVIPFIKIKNSHTILYQIAMKNNKNKLEEISELYRDKYRKYISDSYYKNCNKYNKKKNTFFMSKYTTNLLKKKYQSLIKTNIEKLYQNENWRGNKILCSNKYKKKILNYLKFHINYNQNKSEKKIIVLKRIHDPFSFALDIRDMFCLTMSKESEVNGYNIVQRRKLLFQKNKTSLIKSEQIEHNLPIATDNNNNRDKGSDDEKIKTCLNIFDTINISNREKMSSTLIRMENSIFRKGKFSKYLKYFIEACLYFNIDHFLIQMHVDIFLKKNGKKNFKKLYLNTIKSYFCRRKKNSSNKNGINKNVKGKNFYQNKKNDNFIVNDFFRHLFVLISFFINHFSKKYYTQNKIQFFIKISIIISFFFYNNILLKIIKKKEQFINQNFIINNKSIKQTNCLFDANYEDIFRIYISNMKETIMEEIVNQILILILMILSTSIICKMFHFDLFPNFNSSKNMTNLQKVCDLEMLKKKKHLPCYQIKQNIKNDKDILYDSKKKNKNTEKNDHYNILEDERSNFKKYYFNLYFSNYFKTKKTFYRSSIITPYTMCNYTLMRKYKNKNYNMLPYQYCKCVKKGIQKKGNSLYSNVKNNTSNNNKLVNDVNSDNIKKKKKIFAHNFNFDYSNKKDIQIINNLYTIKIRENGEKLNDQNKLSENDIINYVTKNTLLGNIYSERFNYFIKININNNDKIMFFRKILIYKFIDNYFISFFSFYFLNYLINEENKTKQNIHNMNINDFVFIFLIHFETHIEMIINSYIKRQWRLRQKNYYDPFYPFIQYQKKYSIIHKYMHMNLSPLNDYNIDFEKIYNFKKNNTNFKNTPFYIKLENMKDTSNYNVLSFYNIIFQHILTYENYYYPYFAALNYLHLNLF</sequence>
<keyword evidence="1" id="KW-0812">Transmembrane</keyword>
<feature type="transmembrane region" description="Helical" evidence="1">
    <location>
        <begin position="385"/>
        <end position="407"/>
    </location>
</feature>
<feature type="transmembrane region" description="Helical" evidence="1">
    <location>
        <begin position="759"/>
        <end position="780"/>
    </location>
</feature>
<feature type="transmembrane region" description="Helical" evidence="1">
    <location>
        <begin position="346"/>
        <end position="364"/>
    </location>
</feature>
<feature type="transmembrane region" description="Helical" evidence="1">
    <location>
        <begin position="1101"/>
        <end position="1121"/>
    </location>
</feature>
<dbReference type="InterPro" id="IPR014729">
    <property type="entry name" value="Rossmann-like_a/b/a_fold"/>
</dbReference>
<dbReference type="SUPFAM" id="SSF52374">
    <property type="entry name" value="Nucleotidylyl transferase"/>
    <property type="match status" value="1"/>
</dbReference>
<reference evidence="2 3" key="1">
    <citation type="submission" date="2013-11" db="EMBL/GenBank/DDBJ databases">
        <title>The Genome Sequence of Plasmodium yoelii 17X.</title>
        <authorList>
            <consortium name="The Broad Institute Genomics Platform"/>
            <consortium name="The Broad Institute Genome Sequencing Center for Infectious Disease"/>
            <person name="Neafsey D."/>
            <person name="Adams J."/>
            <person name="Walker B."/>
            <person name="Young S.K."/>
            <person name="Zeng Q."/>
            <person name="Gargeya S."/>
            <person name="Fitzgerald M."/>
            <person name="Haas B."/>
            <person name="Abouelleil A."/>
            <person name="Alvarado L."/>
            <person name="Chapman S.B."/>
            <person name="Gainer-Dewar J."/>
            <person name="Goldberg J."/>
            <person name="Griggs A."/>
            <person name="Gujja S."/>
            <person name="Hansen M."/>
            <person name="Howarth C."/>
            <person name="Imamovic A."/>
            <person name="Ireland A."/>
            <person name="Larimer J."/>
            <person name="McCowan C."/>
            <person name="Murphy C."/>
            <person name="Pearson M."/>
            <person name="Poon T.W."/>
            <person name="Priest M."/>
            <person name="Roberts A."/>
            <person name="Saif S."/>
            <person name="Shea T."/>
            <person name="Sykes S."/>
            <person name="Wortman J."/>
            <person name="Nusbaum C."/>
            <person name="Birren B."/>
        </authorList>
    </citation>
    <scope>NUCLEOTIDE SEQUENCE [LARGE SCALE GENOMIC DNA]</scope>
    <source>
        <strain evidence="2 3">17X</strain>
    </source>
</reference>
<name>V7PNC6_PLAYE</name>
<feature type="transmembrane region" description="Helical" evidence="1">
    <location>
        <begin position="1141"/>
        <end position="1161"/>
    </location>
</feature>
<evidence type="ECO:0000313" key="3">
    <source>
        <dbReference type="Proteomes" id="UP000018538"/>
    </source>
</evidence>
<dbReference type="Proteomes" id="UP000018538">
    <property type="component" value="Unassembled WGS sequence"/>
</dbReference>
<proteinExistence type="predicted"/>
<feature type="transmembrane region" description="Helical" evidence="1">
    <location>
        <begin position="828"/>
        <end position="849"/>
    </location>
</feature>
<keyword evidence="3" id="KW-1185">Reference proteome</keyword>
<accession>V7PNC6</accession>
<evidence type="ECO:0000313" key="2">
    <source>
        <dbReference type="EMBL" id="ETB60475.1"/>
    </source>
</evidence>
<gene>
    <name evidence="2" type="ORF">YYC_02758</name>
</gene>